<dbReference type="EMBL" id="OQ851295">
    <property type="protein sequence ID" value="WJZ69973.1"/>
    <property type="molecule type" value="Genomic_DNA"/>
</dbReference>
<protein>
    <submittedName>
        <fullName evidence="1">Uncharacterized protein</fullName>
    </submittedName>
</protein>
<reference evidence="1" key="1">
    <citation type="submission" date="2023-04" db="EMBL/GenBank/DDBJ databases">
        <title>Virulent bacteriophage PVP-XSN from an Vibrio parahaemolyticus isolate: Characterization and complete genome sequence.</title>
        <authorList>
            <person name="Qi T."/>
            <person name="Lyu S."/>
            <person name="Liu L."/>
            <person name="Guo Q."/>
            <person name="Shen W."/>
            <person name="Han M."/>
            <person name="Xiong F."/>
            <person name="Lou B."/>
            <person name="Xu H."/>
        </authorList>
    </citation>
    <scope>NUCLEOTIDE SEQUENCE</scope>
</reference>
<proteinExistence type="predicted"/>
<sequence>MEYSVKGVMERSGLSETKAINFINELRHNVIAEGGKCVRQFVNGKLDKIIVGQVPKSKYQVK</sequence>
<gene>
    <name evidence="1" type="ORF">PVP_XSN000060</name>
</gene>
<organism evidence="1 2">
    <name type="scientific">Vibrio phage PVP-XSN</name>
    <dbReference type="NCBI Taxonomy" id="3056214"/>
    <lineage>
        <taxon>Viruses</taxon>
        <taxon>Duplodnaviria</taxon>
        <taxon>Heunggongvirae</taxon>
        <taxon>Uroviricota</taxon>
        <taxon>Caudoviricetes</taxon>
    </lineage>
</organism>
<evidence type="ECO:0000313" key="2">
    <source>
        <dbReference type="Proteomes" id="UP001431754"/>
    </source>
</evidence>
<evidence type="ECO:0000313" key="1">
    <source>
        <dbReference type="EMBL" id="WJZ69973.1"/>
    </source>
</evidence>
<accession>A0AAX3Y6H9</accession>
<name>A0AAX3Y6H9_9CAUD</name>
<dbReference type="Proteomes" id="UP001431754">
    <property type="component" value="Segment"/>
</dbReference>